<gene>
    <name evidence="1" type="ORF">IB292_07540</name>
</gene>
<evidence type="ECO:0000313" key="2">
    <source>
        <dbReference type="Proteomes" id="UP000726777"/>
    </source>
</evidence>
<name>A0A9Q3YH18_VIBPH</name>
<protein>
    <submittedName>
        <fullName evidence="1">Uncharacterized protein</fullName>
    </submittedName>
</protein>
<dbReference type="RefSeq" id="WP_206954591.1">
    <property type="nucleotide sequence ID" value="NZ_CP064041.1"/>
</dbReference>
<organism evidence="1 2">
    <name type="scientific">Vibrio parahaemolyticus</name>
    <dbReference type="NCBI Taxonomy" id="670"/>
    <lineage>
        <taxon>Bacteria</taxon>
        <taxon>Pseudomonadati</taxon>
        <taxon>Pseudomonadota</taxon>
        <taxon>Gammaproteobacteria</taxon>
        <taxon>Vibrionales</taxon>
        <taxon>Vibrionaceae</taxon>
        <taxon>Vibrio</taxon>
    </lineage>
</organism>
<evidence type="ECO:0000313" key="1">
    <source>
        <dbReference type="EMBL" id="MCC3804896.1"/>
    </source>
</evidence>
<reference evidence="1" key="1">
    <citation type="submission" date="2020-09" db="EMBL/GenBank/DDBJ databases">
        <title>Genome sequence of Vibrio parahaemolyticus isolates.</title>
        <authorList>
            <person name="Hammerl J.A."/>
            <person name="Strauch E."/>
        </authorList>
    </citation>
    <scope>NUCLEOTIDE SEQUENCE</scope>
    <source>
        <strain evidence="1">17-VB00146</strain>
    </source>
</reference>
<accession>A0A9Q3YH18</accession>
<dbReference type="AlphaFoldDB" id="A0A9Q3YH18"/>
<sequence>MKESVELGFLVVDKYRAENVFFSSFLVPNNHIGAAEYLAWVAYPKDKKRRAKFRNAMLNAAINDYCKRRSVSKYEKIRLLNQHGISKDMIWRDIDIAITGGTEKVGGGTKKLIDRLHAYHVFRAYDKSLENEANLSFGTVLEKISRAYESEYLKSSDIESRINSFKRIFRQSRPVLHLTWGMVDSFISKGWANENGQLCYGVKPAILDPSWLPEALEKSKMILGLQLVENFQGKSHKKNLRDHKFDAKEIIDIDLLCK</sequence>
<proteinExistence type="predicted"/>
<comment type="caution">
    <text evidence="1">The sequence shown here is derived from an EMBL/GenBank/DDBJ whole genome shotgun (WGS) entry which is preliminary data.</text>
</comment>
<dbReference type="EMBL" id="JACVHL010000005">
    <property type="protein sequence ID" value="MCC3804896.1"/>
    <property type="molecule type" value="Genomic_DNA"/>
</dbReference>
<dbReference type="Proteomes" id="UP000726777">
    <property type="component" value="Unassembled WGS sequence"/>
</dbReference>